<keyword evidence="3" id="KW-1185">Reference proteome</keyword>
<dbReference type="Proteomes" id="UP000564677">
    <property type="component" value="Unassembled WGS sequence"/>
</dbReference>
<evidence type="ECO:0000313" key="2">
    <source>
        <dbReference type="EMBL" id="NIJ66963.1"/>
    </source>
</evidence>
<gene>
    <name evidence="2" type="ORF">FHR20_003941</name>
</gene>
<evidence type="ECO:0000313" key="3">
    <source>
        <dbReference type="Proteomes" id="UP000564677"/>
    </source>
</evidence>
<evidence type="ECO:0000256" key="1">
    <source>
        <dbReference type="SAM" id="Phobius"/>
    </source>
</evidence>
<proteinExistence type="predicted"/>
<organism evidence="2 3">
    <name type="scientific">Sphingomonas leidyi</name>
    <dbReference type="NCBI Taxonomy" id="68569"/>
    <lineage>
        <taxon>Bacteria</taxon>
        <taxon>Pseudomonadati</taxon>
        <taxon>Pseudomonadota</taxon>
        <taxon>Alphaproteobacteria</taxon>
        <taxon>Sphingomonadales</taxon>
        <taxon>Sphingomonadaceae</taxon>
        <taxon>Sphingomonas</taxon>
    </lineage>
</organism>
<keyword evidence="1" id="KW-1133">Transmembrane helix</keyword>
<dbReference type="RefSeq" id="WP_167301277.1">
    <property type="nucleotide sequence ID" value="NZ_CP170557.1"/>
</dbReference>
<sequence length="49" mass="5499">MVRSEVRTYRVMWFLAGAVTMAVYLLGPHAIARNAYDAADRVSLWVASL</sequence>
<dbReference type="AlphaFoldDB" id="A0A7X5V320"/>
<dbReference type="EMBL" id="JAASQV010000005">
    <property type="protein sequence ID" value="NIJ66963.1"/>
    <property type="molecule type" value="Genomic_DNA"/>
</dbReference>
<protein>
    <submittedName>
        <fullName evidence="2">Uncharacterized protein</fullName>
    </submittedName>
</protein>
<name>A0A7X5V320_9SPHN</name>
<accession>A0A7X5V320</accession>
<feature type="transmembrane region" description="Helical" evidence="1">
    <location>
        <begin position="12"/>
        <end position="31"/>
    </location>
</feature>
<keyword evidence="1" id="KW-0812">Transmembrane</keyword>
<comment type="caution">
    <text evidence="2">The sequence shown here is derived from an EMBL/GenBank/DDBJ whole genome shotgun (WGS) entry which is preliminary data.</text>
</comment>
<keyword evidence="1" id="KW-0472">Membrane</keyword>
<reference evidence="2 3" key="1">
    <citation type="submission" date="2020-03" db="EMBL/GenBank/DDBJ databases">
        <title>Genomic Encyclopedia of Type Strains, Phase IV (KMG-IV): sequencing the most valuable type-strain genomes for metagenomic binning, comparative biology and taxonomic classification.</title>
        <authorList>
            <person name="Goeker M."/>
        </authorList>
    </citation>
    <scope>NUCLEOTIDE SEQUENCE [LARGE SCALE GENOMIC DNA]</scope>
    <source>
        <strain evidence="2 3">DSM 4733</strain>
    </source>
</reference>